<dbReference type="Pfam" id="PF00149">
    <property type="entry name" value="Metallophos"/>
    <property type="match status" value="1"/>
</dbReference>
<gene>
    <name evidence="2" type="ORF">DJ013_02485</name>
</gene>
<dbReference type="InterPro" id="IPR029052">
    <property type="entry name" value="Metallo-depent_PP-like"/>
</dbReference>
<dbReference type="OrthoDB" id="9816081at2"/>
<sequence length="349" mass="40879">MSKEFISSRRYFLKHLGVVTSTLALPIPLTSSIKTNKIITKESSPLVFGIVADVHADLIPDKMERLEKFINEAISKDVDFIVQLGDFCFPKKENLDFLNLWNKFKKPKYHLLGNHDMDVSSKQETMDFWGMNQKYYSFDAKDIHFVVLDPNHLYYDNQYTEYDNANFYVNANWRTYVPPEQIEWLVNDLRSTKLHTVILSHQSLINPMGGIKNRIEIQELLEKENLRAGFQKVMACLNGHDHIDFQRTLNDIHYLEINSMSYQWLGEKYSNKTRYPAELYEKYQHLDKIGTYKDSLFAFMEIDLKHSQINVEGVQSEWISPSPDELNVPKQVYGMQNSAEISNRVLNLE</sequence>
<dbReference type="InterPro" id="IPR051918">
    <property type="entry name" value="STPP_CPPED1"/>
</dbReference>
<dbReference type="RefSeq" id="WP_111370203.1">
    <property type="nucleotide sequence ID" value="NZ_CP029480.1"/>
</dbReference>
<reference evidence="2 3" key="1">
    <citation type="submission" date="2018-05" db="EMBL/GenBank/DDBJ databases">
        <title>Complete genome sequence of Arcticibacterium luteifluviistationis SM1504T, a cytophagaceae bacterium isolated from Arctic surface seawater.</title>
        <authorList>
            <person name="Li Y."/>
            <person name="Qin Q.-L."/>
        </authorList>
    </citation>
    <scope>NUCLEOTIDE SEQUENCE [LARGE SCALE GENOMIC DNA]</scope>
    <source>
        <strain evidence="2 3">SM1504</strain>
    </source>
</reference>
<organism evidence="2 3">
    <name type="scientific">Arcticibacterium luteifluviistationis</name>
    <dbReference type="NCBI Taxonomy" id="1784714"/>
    <lineage>
        <taxon>Bacteria</taxon>
        <taxon>Pseudomonadati</taxon>
        <taxon>Bacteroidota</taxon>
        <taxon>Cytophagia</taxon>
        <taxon>Cytophagales</taxon>
        <taxon>Leadbetterellaceae</taxon>
        <taxon>Arcticibacterium</taxon>
    </lineage>
</organism>
<keyword evidence="3" id="KW-1185">Reference proteome</keyword>
<accession>A0A2Z4G7E6</accession>
<dbReference type="PANTHER" id="PTHR43143">
    <property type="entry name" value="METALLOPHOSPHOESTERASE, CALCINEURIN SUPERFAMILY"/>
    <property type="match status" value="1"/>
</dbReference>
<dbReference type="Proteomes" id="UP000249873">
    <property type="component" value="Chromosome"/>
</dbReference>
<dbReference type="GO" id="GO:0016787">
    <property type="term" value="F:hydrolase activity"/>
    <property type="evidence" value="ECO:0007669"/>
    <property type="project" value="InterPro"/>
</dbReference>
<dbReference type="AlphaFoldDB" id="A0A2Z4G7E6"/>
<dbReference type="PANTHER" id="PTHR43143:SF1">
    <property type="entry name" value="SERINE_THREONINE-PROTEIN PHOSPHATASE CPPED1"/>
    <property type="match status" value="1"/>
</dbReference>
<dbReference type="EMBL" id="CP029480">
    <property type="protein sequence ID" value="AWV97101.1"/>
    <property type="molecule type" value="Genomic_DNA"/>
</dbReference>
<evidence type="ECO:0000313" key="3">
    <source>
        <dbReference type="Proteomes" id="UP000249873"/>
    </source>
</evidence>
<dbReference type="KEGG" id="als:DJ013_02485"/>
<feature type="domain" description="Calcineurin-like phosphoesterase" evidence="1">
    <location>
        <begin position="48"/>
        <end position="243"/>
    </location>
</feature>
<dbReference type="InterPro" id="IPR004843">
    <property type="entry name" value="Calcineurin-like_PHP"/>
</dbReference>
<evidence type="ECO:0000313" key="2">
    <source>
        <dbReference type="EMBL" id="AWV97101.1"/>
    </source>
</evidence>
<dbReference type="SUPFAM" id="SSF56300">
    <property type="entry name" value="Metallo-dependent phosphatases"/>
    <property type="match status" value="1"/>
</dbReference>
<name>A0A2Z4G7E6_9BACT</name>
<protein>
    <submittedName>
        <fullName evidence="2">Metallophosphoesterase</fullName>
    </submittedName>
</protein>
<evidence type="ECO:0000259" key="1">
    <source>
        <dbReference type="Pfam" id="PF00149"/>
    </source>
</evidence>
<dbReference type="Gene3D" id="3.60.21.10">
    <property type="match status" value="1"/>
</dbReference>
<proteinExistence type="predicted"/>